<dbReference type="Gene3D" id="3.30.450.380">
    <property type="match status" value="1"/>
</dbReference>
<dbReference type="PANTHER" id="PTHR30486:SF15">
    <property type="entry name" value="TYPE II_IV SECRETION SYSTEM ATPASE"/>
    <property type="match status" value="1"/>
</dbReference>
<keyword evidence="6" id="KW-1185">Reference proteome</keyword>
<proteinExistence type="inferred from homology"/>
<comment type="similarity">
    <text evidence="1">Belongs to the GSP E family.</text>
</comment>
<dbReference type="InterPro" id="IPR027417">
    <property type="entry name" value="P-loop_NTPase"/>
</dbReference>
<dbReference type="OrthoDB" id="9810761at2"/>
<evidence type="ECO:0000313" key="4">
    <source>
        <dbReference type="EMBL" id="OAM97454.1"/>
    </source>
</evidence>
<sequence>MSAAKALYLDIRDRIYEALDTSAVENASKEQLRNQLTNGVDMLIEQKEQAIPAIMRRQFVSNLIDELTGLGPLQSLMDDEDVTDIMVNGPDAVFVERHGQVEHTDVSFVDDNQLRQIAQRIVSRVGRRVDEATPLADARLPDGSRVNVVINPISIDGTAISIRKFKKQSIGLPELVEFGAMSPQMAKVLMIASRCRCNILISGGTGSGKTTLLNGLSQYISEKERILTIEDAAELRLQQPHVLRLETRVAGTEGTGKITQRDLVINALRMRPDRIIIGECRGSEAFEMLQAMNTGHDGSMSTLHANTPRDALARVESMIMMANLSLPLEAIRRTIVSAVNIVIQANRLHDGSRKITSISEVVGLEGENVVLEEIFRFEPDERQVEGEKIAGRFVTPGLMQRSELAKKSRYFGLYEELMAAFR</sequence>
<feature type="domain" description="Bacterial type II secretion system protein E" evidence="2">
    <location>
        <begin position="67"/>
        <end position="347"/>
    </location>
</feature>
<accession>A0A178J5H5</accession>
<dbReference type="InterPro" id="IPR001482">
    <property type="entry name" value="T2SS/T4SS_dom"/>
</dbReference>
<comment type="caution">
    <text evidence="4">The sequence shown here is derived from an EMBL/GenBank/DDBJ whole genome shotgun (WGS) entry which is preliminary data.</text>
</comment>
<dbReference type="GO" id="GO:0016887">
    <property type="term" value="F:ATP hydrolysis activity"/>
    <property type="evidence" value="ECO:0007669"/>
    <property type="project" value="InterPro"/>
</dbReference>
<dbReference type="InterPro" id="IPR050921">
    <property type="entry name" value="T4SS_GSP_E_ATPase"/>
</dbReference>
<name>A0A178J5H5_9VIBR</name>
<dbReference type="Pfam" id="PF00437">
    <property type="entry name" value="T2SSE"/>
    <property type="match status" value="1"/>
</dbReference>
<dbReference type="Proteomes" id="UP000094761">
    <property type="component" value="Unassembled WGS sequence"/>
</dbReference>
<evidence type="ECO:0000259" key="2">
    <source>
        <dbReference type="Pfam" id="PF00437"/>
    </source>
</evidence>
<dbReference type="Gene3D" id="3.40.50.300">
    <property type="entry name" value="P-loop containing nucleotide triphosphate hydrolases"/>
    <property type="match status" value="1"/>
</dbReference>
<evidence type="ECO:0000313" key="3">
    <source>
        <dbReference type="EMBL" id="MDC5739883.1"/>
    </source>
</evidence>
<evidence type="ECO:0000313" key="5">
    <source>
        <dbReference type="Proteomes" id="UP000094761"/>
    </source>
</evidence>
<reference evidence="4 5" key="1">
    <citation type="submission" date="2016-03" db="EMBL/GenBank/DDBJ databases">
        <title>Draft genome sequence of the Vibrio tubiashii subs. europaeus.</title>
        <authorList>
            <person name="Spinard E."/>
            <person name="Dubert J."/>
            <person name="Nelson D.R."/>
            <person name="Barja J.L."/>
        </authorList>
    </citation>
    <scope>NUCLEOTIDE SEQUENCE [LARGE SCALE GENOMIC DNA]</scope>
    <source>
        <strain evidence="5">PP-638</strain>
        <strain evidence="4">PP2-638</strain>
    </source>
</reference>
<dbReference type="AlphaFoldDB" id="A0A178J5H5"/>
<dbReference type="SUPFAM" id="SSF52540">
    <property type="entry name" value="P-loop containing nucleoside triphosphate hydrolases"/>
    <property type="match status" value="1"/>
</dbReference>
<evidence type="ECO:0000313" key="6">
    <source>
        <dbReference type="Proteomes" id="UP001150001"/>
    </source>
</evidence>
<protein>
    <submittedName>
        <fullName evidence="3">CpaF family protein</fullName>
    </submittedName>
    <submittedName>
        <fullName evidence="4">Pilus assembly protein CpaF</fullName>
    </submittedName>
</protein>
<dbReference type="EMBL" id="LUAX01000007">
    <property type="protein sequence ID" value="OAM97454.1"/>
    <property type="molecule type" value="Genomic_DNA"/>
</dbReference>
<dbReference type="CDD" id="cd01130">
    <property type="entry name" value="VirB11-like_ATPase"/>
    <property type="match status" value="1"/>
</dbReference>
<dbReference type="RefSeq" id="WP_069668651.1">
    <property type="nucleotide sequence ID" value="NZ_CP064857.1"/>
</dbReference>
<gene>
    <name evidence="4" type="ORF">AZ468_18060</name>
    <name evidence="3" type="ORF">OPW20_07375</name>
</gene>
<organism evidence="4 5">
    <name type="scientific">Vibrio europaeus</name>
    <dbReference type="NCBI Taxonomy" id="300876"/>
    <lineage>
        <taxon>Bacteria</taxon>
        <taxon>Pseudomonadati</taxon>
        <taxon>Pseudomonadota</taxon>
        <taxon>Gammaproteobacteria</taxon>
        <taxon>Vibrionales</taxon>
        <taxon>Vibrionaceae</taxon>
        <taxon>Vibrio</taxon>
        <taxon>Vibrio oreintalis group</taxon>
    </lineage>
</organism>
<reference evidence="3" key="2">
    <citation type="submission" date="2022-11" db="EMBL/GenBank/DDBJ databases">
        <title>Role of the vibriolysin VemA secreted by the emergent pathogen Vibrio europaeus in the colonization of Manila clam mucus.</title>
        <authorList>
            <person name="Martinez C."/>
            <person name="Rodriguez S."/>
            <person name="Vences A."/>
            <person name="Barja J.L."/>
            <person name="Toranzo A.E."/>
            <person name="Dubert J."/>
        </authorList>
    </citation>
    <scope>NUCLEOTIDE SEQUENCE</scope>
    <source>
        <strain evidence="3">3454</strain>
    </source>
</reference>
<dbReference type="EMBL" id="JAPFIT010000012">
    <property type="protein sequence ID" value="MDC5739883.1"/>
    <property type="molecule type" value="Genomic_DNA"/>
</dbReference>
<dbReference type="PANTHER" id="PTHR30486">
    <property type="entry name" value="TWITCHING MOTILITY PROTEIN PILT"/>
    <property type="match status" value="1"/>
</dbReference>
<dbReference type="Proteomes" id="UP001150001">
    <property type="component" value="Unassembled WGS sequence"/>
</dbReference>
<evidence type="ECO:0000256" key="1">
    <source>
        <dbReference type="ARBA" id="ARBA00006611"/>
    </source>
</evidence>
<dbReference type="GeneID" id="78077629"/>